<protein>
    <submittedName>
        <fullName evidence="1">Uncharacterized protein</fullName>
    </submittedName>
</protein>
<dbReference type="AlphaFoldDB" id="A0A9P6EU45"/>
<comment type="caution">
    <text evidence="1">The sequence shown here is derived from an EMBL/GenBank/DDBJ whole genome shotgun (WGS) entry which is preliminary data.</text>
</comment>
<accession>A0A9P6EU45</accession>
<evidence type="ECO:0000313" key="2">
    <source>
        <dbReference type="Proteomes" id="UP000807306"/>
    </source>
</evidence>
<dbReference type="EMBL" id="MU157824">
    <property type="protein sequence ID" value="KAF9535356.1"/>
    <property type="molecule type" value="Genomic_DNA"/>
</dbReference>
<reference evidence="1" key="1">
    <citation type="submission" date="2020-11" db="EMBL/GenBank/DDBJ databases">
        <authorList>
            <consortium name="DOE Joint Genome Institute"/>
            <person name="Ahrendt S."/>
            <person name="Riley R."/>
            <person name="Andreopoulos W."/>
            <person name="Labutti K."/>
            <person name="Pangilinan J."/>
            <person name="Ruiz-Duenas F.J."/>
            <person name="Barrasa J.M."/>
            <person name="Sanchez-Garcia M."/>
            <person name="Camarero S."/>
            <person name="Miyauchi S."/>
            <person name="Serrano A."/>
            <person name="Linde D."/>
            <person name="Babiker R."/>
            <person name="Drula E."/>
            <person name="Ayuso-Fernandez I."/>
            <person name="Pacheco R."/>
            <person name="Padilla G."/>
            <person name="Ferreira P."/>
            <person name="Barriuso J."/>
            <person name="Kellner H."/>
            <person name="Castanera R."/>
            <person name="Alfaro M."/>
            <person name="Ramirez L."/>
            <person name="Pisabarro A.G."/>
            <person name="Kuo A."/>
            <person name="Tritt A."/>
            <person name="Lipzen A."/>
            <person name="He G."/>
            <person name="Yan M."/>
            <person name="Ng V."/>
            <person name="Cullen D."/>
            <person name="Martin F."/>
            <person name="Rosso M.-N."/>
            <person name="Henrissat B."/>
            <person name="Hibbett D."/>
            <person name="Martinez A.T."/>
            <person name="Grigoriev I.V."/>
        </authorList>
    </citation>
    <scope>NUCLEOTIDE SEQUENCE</scope>
    <source>
        <strain evidence="1">CBS 506.95</strain>
    </source>
</reference>
<sequence length="106" mass="11771">MQALVWTLIGISALKSLGLGQDLELASLNSQHCGISRLSSHAKFLFLSLLLAELCPPTTMCTRSLRQSKTKTVKRAVEKKNDEIIHTKYASISCLFHSNFSPSRDH</sequence>
<evidence type="ECO:0000313" key="1">
    <source>
        <dbReference type="EMBL" id="KAF9535356.1"/>
    </source>
</evidence>
<organism evidence="1 2">
    <name type="scientific">Crepidotus variabilis</name>
    <dbReference type="NCBI Taxonomy" id="179855"/>
    <lineage>
        <taxon>Eukaryota</taxon>
        <taxon>Fungi</taxon>
        <taxon>Dikarya</taxon>
        <taxon>Basidiomycota</taxon>
        <taxon>Agaricomycotina</taxon>
        <taxon>Agaricomycetes</taxon>
        <taxon>Agaricomycetidae</taxon>
        <taxon>Agaricales</taxon>
        <taxon>Agaricineae</taxon>
        <taxon>Crepidotaceae</taxon>
        <taxon>Crepidotus</taxon>
    </lineage>
</organism>
<gene>
    <name evidence="1" type="ORF">CPB83DRAFT_841620</name>
</gene>
<dbReference type="Proteomes" id="UP000807306">
    <property type="component" value="Unassembled WGS sequence"/>
</dbReference>
<keyword evidence="2" id="KW-1185">Reference proteome</keyword>
<name>A0A9P6EU45_9AGAR</name>
<proteinExistence type="predicted"/>